<evidence type="ECO:0000313" key="1">
    <source>
        <dbReference type="EMBL" id="MPM97518.1"/>
    </source>
</evidence>
<dbReference type="EMBL" id="VSSQ01043786">
    <property type="protein sequence ID" value="MPM97518.1"/>
    <property type="molecule type" value="Genomic_DNA"/>
</dbReference>
<accession>A0A645E8G6</accession>
<name>A0A645E8G6_9ZZZZ</name>
<organism evidence="1">
    <name type="scientific">bioreactor metagenome</name>
    <dbReference type="NCBI Taxonomy" id="1076179"/>
    <lineage>
        <taxon>unclassified sequences</taxon>
        <taxon>metagenomes</taxon>
        <taxon>ecological metagenomes</taxon>
    </lineage>
</organism>
<protein>
    <submittedName>
        <fullName evidence="1">Uncharacterized protein</fullName>
    </submittedName>
</protein>
<reference evidence="1" key="1">
    <citation type="submission" date="2019-08" db="EMBL/GenBank/DDBJ databases">
        <authorList>
            <person name="Kucharzyk K."/>
            <person name="Murdoch R.W."/>
            <person name="Higgins S."/>
            <person name="Loffler F."/>
        </authorList>
    </citation>
    <scope>NUCLEOTIDE SEQUENCE</scope>
</reference>
<gene>
    <name evidence="1" type="ORF">SDC9_144691</name>
</gene>
<dbReference type="AlphaFoldDB" id="A0A645E8G6"/>
<sequence length="192" mass="21075">MPPAPTVRRHLAGVRLRSAHRFQLPIHRCAPTPVLELHHTQPVPDPLVEFAEHLGCLRKLEVRLPAWHVGPQPFGNLGQVAPARATCELPDTLLEGLQRLVGHPALDLPARAVPEGIAQKLAARGRRDGRLGVADLQVESIIELGQARQHPFARPATAHIYVAVIGVAHEAVTPSLQFPIHLVEQHIGQERR</sequence>
<proteinExistence type="predicted"/>
<comment type="caution">
    <text evidence="1">The sequence shown here is derived from an EMBL/GenBank/DDBJ whole genome shotgun (WGS) entry which is preliminary data.</text>
</comment>